<dbReference type="GO" id="GO:0009611">
    <property type="term" value="P:response to wounding"/>
    <property type="evidence" value="ECO:0007669"/>
    <property type="project" value="InterPro"/>
</dbReference>
<evidence type="ECO:0000256" key="1">
    <source>
        <dbReference type="ARBA" id="ARBA00022690"/>
    </source>
</evidence>
<keyword evidence="4" id="KW-1185">Reference proteome</keyword>
<dbReference type="SUPFAM" id="SSF54654">
    <property type="entry name" value="CI-2 family of serine protease inhibitors"/>
    <property type="match status" value="1"/>
</dbReference>
<dbReference type="Pfam" id="PF00280">
    <property type="entry name" value="potato_inhibit"/>
    <property type="match status" value="1"/>
</dbReference>
<protein>
    <submittedName>
        <fullName evidence="3">Uncharacterized protein</fullName>
    </submittedName>
</protein>
<proteinExistence type="predicted"/>
<evidence type="ECO:0000313" key="3">
    <source>
        <dbReference type="EMBL" id="TWP48330.1"/>
    </source>
</evidence>
<dbReference type="AlphaFoldDB" id="A0A563EMD4"/>
<sequence length="62" mass="6952">MTFDLSTLSGRPVADAVGRLESDGYDVQVLDLDTNPMVTMDFREDRMRVWHRGGVVDHVTNG</sequence>
<dbReference type="InterPro" id="IPR000864">
    <property type="entry name" value="Prot_inh_pot1"/>
</dbReference>
<dbReference type="RefSeq" id="WP_146356539.1">
    <property type="nucleotide sequence ID" value="NZ_VOBR01000021.1"/>
</dbReference>
<accession>A0A563EMD4</accession>
<name>A0A563EMD4_9PSEU</name>
<dbReference type="EMBL" id="VOBR01000021">
    <property type="protein sequence ID" value="TWP48330.1"/>
    <property type="molecule type" value="Genomic_DNA"/>
</dbReference>
<dbReference type="InterPro" id="IPR036354">
    <property type="entry name" value="Prot_inh_pot1_sf"/>
</dbReference>
<reference evidence="3 4" key="1">
    <citation type="submission" date="2019-07" db="EMBL/GenBank/DDBJ databases">
        <title>Lentzea xizangensis sp. nov., isolated from Qinghai-Tibetan Plateau Soils.</title>
        <authorList>
            <person name="Huang J."/>
        </authorList>
    </citation>
    <scope>NUCLEOTIDE SEQUENCE [LARGE SCALE GENOMIC DNA]</scope>
    <source>
        <strain evidence="3 4">FXJ1.1311</strain>
    </source>
</reference>
<keyword evidence="1" id="KW-0646">Protease inhibitor</keyword>
<dbReference type="Proteomes" id="UP000316639">
    <property type="component" value="Unassembled WGS sequence"/>
</dbReference>
<evidence type="ECO:0000313" key="4">
    <source>
        <dbReference type="Proteomes" id="UP000316639"/>
    </source>
</evidence>
<organism evidence="3 4">
    <name type="scientific">Lentzea tibetensis</name>
    <dbReference type="NCBI Taxonomy" id="2591470"/>
    <lineage>
        <taxon>Bacteria</taxon>
        <taxon>Bacillati</taxon>
        <taxon>Actinomycetota</taxon>
        <taxon>Actinomycetes</taxon>
        <taxon>Pseudonocardiales</taxon>
        <taxon>Pseudonocardiaceae</taxon>
        <taxon>Lentzea</taxon>
    </lineage>
</organism>
<dbReference type="Gene3D" id="3.30.10.10">
    <property type="entry name" value="Trypsin Inhibitor V, subunit A"/>
    <property type="match status" value="1"/>
</dbReference>
<evidence type="ECO:0000256" key="2">
    <source>
        <dbReference type="ARBA" id="ARBA00022900"/>
    </source>
</evidence>
<comment type="caution">
    <text evidence="3">The sequence shown here is derived from an EMBL/GenBank/DDBJ whole genome shotgun (WGS) entry which is preliminary data.</text>
</comment>
<gene>
    <name evidence="3" type="ORF">FKR81_29010</name>
</gene>
<keyword evidence="2" id="KW-0722">Serine protease inhibitor</keyword>
<dbReference type="GO" id="GO:0004867">
    <property type="term" value="F:serine-type endopeptidase inhibitor activity"/>
    <property type="evidence" value="ECO:0007669"/>
    <property type="project" value="UniProtKB-KW"/>
</dbReference>
<dbReference type="OrthoDB" id="3630183at2"/>